<organism evidence="1 2">
    <name type="scientific">Araneus ventricosus</name>
    <name type="common">Orbweaver spider</name>
    <name type="synonym">Epeira ventricosa</name>
    <dbReference type="NCBI Taxonomy" id="182803"/>
    <lineage>
        <taxon>Eukaryota</taxon>
        <taxon>Metazoa</taxon>
        <taxon>Ecdysozoa</taxon>
        <taxon>Arthropoda</taxon>
        <taxon>Chelicerata</taxon>
        <taxon>Arachnida</taxon>
        <taxon>Araneae</taxon>
        <taxon>Araneomorphae</taxon>
        <taxon>Entelegynae</taxon>
        <taxon>Araneoidea</taxon>
        <taxon>Araneidae</taxon>
        <taxon>Araneus</taxon>
    </lineage>
</organism>
<comment type="caution">
    <text evidence="1">The sequence shown here is derived from an EMBL/GenBank/DDBJ whole genome shotgun (WGS) entry which is preliminary data.</text>
</comment>
<dbReference type="GO" id="GO:0003676">
    <property type="term" value="F:nucleic acid binding"/>
    <property type="evidence" value="ECO:0007669"/>
    <property type="project" value="InterPro"/>
</dbReference>
<gene>
    <name evidence="1" type="ORF">AVEN_74027_1</name>
</gene>
<evidence type="ECO:0000313" key="2">
    <source>
        <dbReference type="Proteomes" id="UP000499080"/>
    </source>
</evidence>
<proteinExistence type="predicted"/>
<name>A0A4Y2IIJ0_ARAVE</name>
<sequence>MASPKKKRQCVQGYMLSFRGYAKDVAYRTKAHNVVELKENIQATIKTVDQGILQSSWMELEYRLDIILATKGSYVELY</sequence>
<protein>
    <submittedName>
        <fullName evidence="1">Uncharacterized protein</fullName>
    </submittedName>
</protein>
<accession>A0A4Y2IIJ0</accession>
<dbReference type="AlphaFoldDB" id="A0A4Y2IIJ0"/>
<reference evidence="1 2" key="1">
    <citation type="journal article" date="2019" name="Sci. Rep.">
        <title>Orb-weaving spider Araneus ventricosus genome elucidates the spidroin gene catalogue.</title>
        <authorList>
            <person name="Kono N."/>
            <person name="Nakamura H."/>
            <person name="Ohtoshi R."/>
            <person name="Moran D.A.P."/>
            <person name="Shinohara A."/>
            <person name="Yoshida Y."/>
            <person name="Fujiwara M."/>
            <person name="Mori M."/>
            <person name="Tomita M."/>
            <person name="Arakawa K."/>
        </authorList>
    </citation>
    <scope>NUCLEOTIDE SEQUENCE [LARGE SCALE GENOMIC DNA]</scope>
</reference>
<evidence type="ECO:0000313" key="1">
    <source>
        <dbReference type="EMBL" id="GBM77099.1"/>
    </source>
</evidence>
<dbReference type="OrthoDB" id="7922405at2759"/>
<dbReference type="EMBL" id="BGPR01002665">
    <property type="protein sequence ID" value="GBM77099.1"/>
    <property type="molecule type" value="Genomic_DNA"/>
</dbReference>
<keyword evidence="2" id="KW-1185">Reference proteome</keyword>
<dbReference type="Gene3D" id="3.30.420.10">
    <property type="entry name" value="Ribonuclease H-like superfamily/Ribonuclease H"/>
    <property type="match status" value="1"/>
</dbReference>
<dbReference type="Proteomes" id="UP000499080">
    <property type="component" value="Unassembled WGS sequence"/>
</dbReference>
<dbReference type="InterPro" id="IPR036397">
    <property type="entry name" value="RNaseH_sf"/>
</dbReference>